<dbReference type="EMBL" id="OU892287">
    <property type="protein sequence ID" value="CAG9762207.1"/>
    <property type="molecule type" value="Genomic_DNA"/>
</dbReference>
<dbReference type="Proteomes" id="UP001152799">
    <property type="component" value="Chromosome 11"/>
</dbReference>
<keyword evidence="1" id="KW-0732">Signal</keyword>
<accession>A0A9N9MCR8</accession>
<keyword evidence="3" id="KW-1185">Reference proteome</keyword>
<dbReference type="OrthoDB" id="8182951at2759"/>
<reference evidence="2" key="1">
    <citation type="submission" date="2022-01" db="EMBL/GenBank/DDBJ databases">
        <authorList>
            <person name="King R."/>
        </authorList>
    </citation>
    <scope>NUCLEOTIDE SEQUENCE</scope>
</reference>
<proteinExistence type="predicted"/>
<evidence type="ECO:0000256" key="1">
    <source>
        <dbReference type="SAM" id="SignalP"/>
    </source>
</evidence>
<evidence type="ECO:0000313" key="2">
    <source>
        <dbReference type="EMBL" id="CAG9762207.1"/>
    </source>
</evidence>
<dbReference type="AlphaFoldDB" id="A0A9N9MCR8"/>
<organism evidence="2 3">
    <name type="scientific">Ceutorhynchus assimilis</name>
    <name type="common">cabbage seed weevil</name>
    <dbReference type="NCBI Taxonomy" id="467358"/>
    <lineage>
        <taxon>Eukaryota</taxon>
        <taxon>Metazoa</taxon>
        <taxon>Ecdysozoa</taxon>
        <taxon>Arthropoda</taxon>
        <taxon>Hexapoda</taxon>
        <taxon>Insecta</taxon>
        <taxon>Pterygota</taxon>
        <taxon>Neoptera</taxon>
        <taxon>Endopterygota</taxon>
        <taxon>Coleoptera</taxon>
        <taxon>Polyphaga</taxon>
        <taxon>Cucujiformia</taxon>
        <taxon>Curculionidae</taxon>
        <taxon>Ceutorhynchinae</taxon>
        <taxon>Ceutorhynchus</taxon>
    </lineage>
</organism>
<evidence type="ECO:0000313" key="3">
    <source>
        <dbReference type="Proteomes" id="UP001152799"/>
    </source>
</evidence>
<sequence>MRYKVWVYACAIFVVVVLVRGQERFDIFEEKNEIPYEKDKTKMSKTSSKPILVIKEPQSDTKTSTLDIKEQTLKILVSEEKYTTPQTLDGHDTKTPTVEEKLTVEPTKPQILICPPKNEPKPLFSLPCFATSNCGFLGKDLMCCDGRCVKGVPPPKTDPIHEPIFFGIIERKCPVDPLTELSEVKECFTDDDCSPRICCGEILPSGTKVRFCRTPIPVWDSLPLPSPVLEPLKVFTSYMQCTPPPPPHLDLYPKSCQNPMDCFPSLCCQEKGKKFCRPPKRSLLALVAELGQRIIPEDAARKFIEKIS</sequence>
<gene>
    <name evidence="2" type="ORF">CEUTPL_LOCUS2891</name>
</gene>
<feature type="chain" id="PRO_5040366717" description="WAP domain-containing protein" evidence="1">
    <location>
        <begin position="22"/>
        <end position="308"/>
    </location>
</feature>
<protein>
    <recommendedName>
        <fullName evidence="4">WAP domain-containing protein</fullName>
    </recommendedName>
</protein>
<name>A0A9N9MCR8_9CUCU</name>
<evidence type="ECO:0008006" key="4">
    <source>
        <dbReference type="Google" id="ProtNLM"/>
    </source>
</evidence>
<feature type="signal peptide" evidence="1">
    <location>
        <begin position="1"/>
        <end position="21"/>
    </location>
</feature>